<keyword evidence="3" id="KW-1185">Reference proteome</keyword>
<evidence type="ECO:0000256" key="1">
    <source>
        <dbReference type="SAM" id="MobiDB-lite"/>
    </source>
</evidence>
<dbReference type="Proteomes" id="UP000765509">
    <property type="component" value="Unassembled WGS sequence"/>
</dbReference>
<evidence type="ECO:0000313" key="2">
    <source>
        <dbReference type="EMBL" id="MBW0497927.1"/>
    </source>
</evidence>
<gene>
    <name evidence="2" type="ORF">O181_037642</name>
</gene>
<organism evidence="2 3">
    <name type="scientific">Austropuccinia psidii MF-1</name>
    <dbReference type="NCBI Taxonomy" id="1389203"/>
    <lineage>
        <taxon>Eukaryota</taxon>
        <taxon>Fungi</taxon>
        <taxon>Dikarya</taxon>
        <taxon>Basidiomycota</taxon>
        <taxon>Pucciniomycotina</taxon>
        <taxon>Pucciniomycetes</taxon>
        <taxon>Pucciniales</taxon>
        <taxon>Sphaerophragmiaceae</taxon>
        <taxon>Austropuccinia</taxon>
    </lineage>
</organism>
<dbReference type="EMBL" id="AVOT02014469">
    <property type="protein sequence ID" value="MBW0497927.1"/>
    <property type="molecule type" value="Genomic_DNA"/>
</dbReference>
<accession>A0A9Q3DD55</accession>
<feature type="region of interest" description="Disordered" evidence="1">
    <location>
        <begin position="1"/>
        <end position="106"/>
    </location>
</feature>
<evidence type="ECO:0000313" key="3">
    <source>
        <dbReference type="Proteomes" id="UP000765509"/>
    </source>
</evidence>
<protein>
    <submittedName>
        <fullName evidence="2">Uncharacterized protein</fullName>
    </submittedName>
</protein>
<feature type="compositionally biased region" description="Acidic residues" evidence="1">
    <location>
        <begin position="67"/>
        <end position="78"/>
    </location>
</feature>
<dbReference type="AlphaFoldDB" id="A0A9Q3DD55"/>
<proteinExistence type="predicted"/>
<name>A0A9Q3DD55_9BASI</name>
<sequence>MPVQNSLPERQKRSQARDQTVIIPTPRAPLDSTPEVPQLRAQLDRGPHLEVAAPSRKEGRGPGIESPGEDGEEEEENLVEGKGPDGTEGVPPPMGESQGTGWPALAQSNHYVSNQSEPCLLAIMQQMTLIMANLQENSSSEGSRPPALNTPSMKEPKFFDGTQPLIVRSFIQ</sequence>
<reference evidence="2" key="1">
    <citation type="submission" date="2021-03" db="EMBL/GenBank/DDBJ databases">
        <title>Draft genome sequence of rust myrtle Austropuccinia psidii MF-1, a brazilian biotype.</title>
        <authorList>
            <person name="Quecine M.C."/>
            <person name="Pachon D.M.R."/>
            <person name="Bonatelli M.L."/>
            <person name="Correr F.H."/>
            <person name="Franceschini L.M."/>
            <person name="Leite T.F."/>
            <person name="Margarido G.R.A."/>
            <person name="Almeida C.A."/>
            <person name="Ferrarezi J.A."/>
            <person name="Labate C.A."/>
        </authorList>
    </citation>
    <scope>NUCLEOTIDE SEQUENCE</scope>
    <source>
        <strain evidence="2">MF-1</strain>
    </source>
</reference>
<comment type="caution">
    <text evidence="2">The sequence shown here is derived from an EMBL/GenBank/DDBJ whole genome shotgun (WGS) entry which is preliminary data.</text>
</comment>
<feature type="region of interest" description="Disordered" evidence="1">
    <location>
        <begin position="135"/>
        <end position="161"/>
    </location>
</feature>